<gene>
    <name evidence="1" type="ORF">QFC21_005318</name>
</gene>
<evidence type="ECO:0000313" key="2">
    <source>
        <dbReference type="Proteomes" id="UP001227268"/>
    </source>
</evidence>
<dbReference type="EMBL" id="JASBWT010000020">
    <property type="protein sequence ID" value="KAJ9095956.1"/>
    <property type="molecule type" value="Genomic_DNA"/>
</dbReference>
<accession>A0ACC2VAQ3</accession>
<reference evidence="1" key="1">
    <citation type="submission" date="2023-04" db="EMBL/GenBank/DDBJ databases">
        <title>Draft Genome sequencing of Naganishia species isolated from polar environments using Oxford Nanopore Technology.</title>
        <authorList>
            <person name="Leo P."/>
            <person name="Venkateswaran K."/>
        </authorList>
    </citation>
    <scope>NUCLEOTIDE SEQUENCE</scope>
    <source>
        <strain evidence="1">MNA-CCFEE 5423</strain>
    </source>
</reference>
<evidence type="ECO:0000313" key="1">
    <source>
        <dbReference type="EMBL" id="KAJ9095956.1"/>
    </source>
</evidence>
<proteinExistence type="predicted"/>
<comment type="caution">
    <text evidence="1">The sequence shown here is derived from an EMBL/GenBank/DDBJ whole genome shotgun (WGS) entry which is preliminary data.</text>
</comment>
<protein>
    <submittedName>
        <fullName evidence="1">Uncharacterized protein</fullName>
    </submittedName>
</protein>
<sequence length="955" mass="107562">MNPALSSGACNSASSKLSKRQASPLEKSATAQPDAATSYRDPFLSASELDYSVIKPYVNPVDHRWLHPDIPASKRAGIAYFNVESDQEDQAGRELDGEAEEDDAWRLKTNRNLVLLRLKIVSEEPIRNRTRTRSRTRTQTTMNRMSKENQIKGKTKIHRKRYQDPQLDDLSKGKARWLIMTTGQGRRPDRSLSVSRSGPLDNGQATKPKPGERKLDHHRKVPLPTARSIAKASSSQDTLRFDHPRARTTRSTEKNTASTSASGSKTKGGGAENLDLKTTSAGTAAGTCTPKHPGFHLALPPSRPAKYQTQDPALNLKRRAVATSIPRLRHEPVLKPPYGITSSHSVSTPREINVKSVEGVGNRSDEEVQLTSETTRASRGLGVRDLLTRLLEVCRESFPPMTASQPTIQATSGALIQPFNFNHRTLMSSIMKWIIVSGLPFTTIENPHLQQAFLVANPAANLQSARTLGRRLEDIWDVVNDKVLNYYSGPPRNDLLLSRFLDRQRPEEFVLRYLQMLCLLDGSDMVGCLDHIWNIVVLKYLKCEAALDPSAYAYAPENVPEIRVMGETPFWAPDIEGRPNEDDAALLDETAVVDECEGYERQINVLDSLAEVDADEADENAEQGTSPIDLVHRLGVYLHSSSLRMDEFERVRAAKNPDTPKGLLPLKDVVTIWNSKEVAIKRVIRLRDTIEVYTTRTRYPKYPRFPPEVFSALETIQPTLKIFLDLTLIYSKVEAQSYRIIPDLVDAIDQMRQIHSHPSVSNARYQLSEAAIKKLEKYLKKFLKNQWVCAAMAPFNKTMQFLETRTQHYKKVLKRNSNDPTQRDIEIVKTVSQRNNKFASTRYEAGRQPITHNPDDPWDCYISGDSRFATYSGERVLNYWKRMAQETDIIPLFCAATDILGMASSSASVERLFSHAEHVLGKKRGSLSARLLAKHVMLRMWEKQGFLTMDDLGVN</sequence>
<keyword evidence="2" id="KW-1185">Reference proteome</keyword>
<dbReference type="Proteomes" id="UP001227268">
    <property type="component" value="Unassembled WGS sequence"/>
</dbReference>
<organism evidence="1 2">
    <name type="scientific">Naganishia friedmannii</name>
    <dbReference type="NCBI Taxonomy" id="89922"/>
    <lineage>
        <taxon>Eukaryota</taxon>
        <taxon>Fungi</taxon>
        <taxon>Dikarya</taxon>
        <taxon>Basidiomycota</taxon>
        <taxon>Agaricomycotina</taxon>
        <taxon>Tremellomycetes</taxon>
        <taxon>Filobasidiales</taxon>
        <taxon>Filobasidiaceae</taxon>
        <taxon>Naganishia</taxon>
    </lineage>
</organism>
<name>A0ACC2VAQ3_9TREE</name>